<evidence type="ECO:0000256" key="1">
    <source>
        <dbReference type="ARBA" id="ARBA00006484"/>
    </source>
</evidence>
<proteinExistence type="inferred from homology"/>
<keyword evidence="2" id="KW-0560">Oxidoreductase</keyword>
<dbReference type="SUPFAM" id="SSF51735">
    <property type="entry name" value="NAD(P)-binding Rossmann-fold domains"/>
    <property type="match status" value="1"/>
</dbReference>
<dbReference type="InterPro" id="IPR036291">
    <property type="entry name" value="NAD(P)-bd_dom_sf"/>
</dbReference>
<dbReference type="Pfam" id="PF00106">
    <property type="entry name" value="adh_short"/>
    <property type="match status" value="1"/>
</dbReference>
<dbReference type="EMBL" id="BMYM01000002">
    <property type="protein sequence ID" value="GHD35114.1"/>
    <property type="molecule type" value="Genomic_DNA"/>
</dbReference>
<reference evidence="3" key="2">
    <citation type="submission" date="2020-09" db="EMBL/GenBank/DDBJ databases">
        <authorList>
            <person name="Sun Q."/>
            <person name="Kim S."/>
        </authorList>
    </citation>
    <scope>NUCLEOTIDE SEQUENCE</scope>
    <source>
        <strain evidence="3">KCTC 23430</strain>
    </source>
</reference>
<accession>A0A918XJI7</accession>
<dbReference type="InterPro" id="IPR002347">
    <property type="entry name" value="SDR_fam"/>
</dbReference>
<organism evidence="3 4">
    <name type="scientific">Parahalioglobus pacificus</name>
    <dbReference type="NCBI Taxonomy" id="930806"/>
    <lineage>
        <taxon>Bacteria</taxon>
        <taxon>Pseudomonadati</taxon>
        <taxon>Pseudomonadota</taxon>
        <taxon>Gammaproteobacteria</taxon>
        <taxon>Cellvibrionales</taxon>
        <taxon>Halieaceae</taxon>
        <taxon>Parahalioglobus</taxon>
    </lineage>
</organism>
<dbReference type="RefSeq" id="WP_268248000.1">
    <property type="nucleotide sequence ID" value="NZ_BMYM01000002.1"/>
</dbReference>
<evidence type="ECO:0008006" key="5">
    <source>
        <dbReference type="Google" id="ProtNLM"/>
    </source>
</evidence>
<dbReference type="GO" id="GO:0016491">
    <property type="term" value="F:oxidoreductase activity"/>
    <property type="evidence" value="ECO:0007669"/>
    <property type="project" value="UniProtKB-KW"/>
</dbReference>
<keyword evidence="4" id="KW-1185">Reference proteome</keyword>
<evidence type="ECO:0000313" key="4">
    <source>
        <dbReference type="Proteomes" id="UP000644693"/>
    </source>
</evidence>
<evidence type="ECO:0000256" key="2">
    <source>
        <dbReference type="ARBA" id="ARBA00023002"/>
    </source>
</evidence>
<dbReference type="PANTHER" id="PTHR24320:SF148">
    <property type="entry name" value="NAD(P)-BINDING ROSSMANN-FOLD SUPERFAMILY PROTEIN"/>
    <property type="match status" value="1"/>
</dbReference>
<sequence length="183" mass="19179">MFKTPSPIAANGLDVRFVVNTLAPVLLTHRLLPAMSVDARIVNLSSAAQAPVSLAALSGEQSLSEFDAYAQSKLALTMWSQCMDESLTASGQMMVAVNPGSLLASKMVTEGFGVAGSDICIGVDILCRAGFSEEFANAGGRYYDNDAKTFAPPHADAADPGKTKAVVDAVYALLGELGHRVQR</sequence>
<protein>
    <recommendedName>
        <fullName evidence="5">Short chain dehydrogenase</fullName>
    </recommendedName>
</protein>
<comment type="caution">
    <text evidence="3">The sequence shown here is derived from an EMBL/GenBank/DDBJ whole genome shotgun (WGS) entry which is preliminary data.</text>
</comment>
<comment type="similarity">
    <text evidence="1">Belongs to the short-chain dehydrogenases/reductases (SDR) family.</text>
</comment>
<reference evidence="3" key="1">
    <citation type="journal article" date="2014" name="Int. J. Syst. Evol. Microbiol.">
        <title>Complete genome sequence of Corynebacterium casei LMG S-19264T (=DSM 44701T), isolated from a smear-ripened cheese.</title>
        <authorList>
            <consortium name="US DOE Joint Genome Institute (JGI-PGF)"/>
            <person name="Walter F."/>
            <person name="Albersmeier A."/>
            <person name="Kalinowski J."/>
            <person name="Ruckert C."/>
        </authorList>
    </citation>
    <scope>NUCLEOTIDE SEQUENCE</scope>
    <source>
        <strain evidence="3">KCTC 23430</strain>
    </source>
</reference>
<dbReference type="AlphaFoldDB" id="A0A918XJI7"/>
<dbReference type="PANTHER" id="PTHR24320">
    <property type="entry name" value="RETINOL DEHYDROGENASE"/>
    <property type="match status" value="1"/>
</dbReference>
<dbReference type="Proteomes" id="UP000644693">
    <property type="component" value="Unassembled WGS sequence"/>
</dbReference>
<evidence type="ECO:0000313" key="3">
    <source>
        <dbReference type="EMBL" id="GHD35114.1"/>
    </source>
</evidence>
<dbReference type="Gene3D" id="3.40.50.720">
    <property type="entry name" value="NAD(P)-binding Rossmann-like Domain"/>
    <property type="match status" value="1"/>
</dbReference>
<name>A0A918XJI7_9GAMM</name>
<gene>
    <name evidence="3" type="ORF">GCM10007053_21650</name>
</gene>